<dbReference type="PANTHER" id="PTHR30401:SF0">
    <property type="entry name" value="TRNA 2-SELENOURIDINE SYNTHASE"/>
    <property type="match status" value="1"/>
</dbReference>
<dbReference type="EMBL" id="JACTAG010000002">
    <property type="protein sequence ID" value="MBD3664790.1"/>
    <property type="molecule type" value="Genomic_DNA"/>
</dbReference>
<reference evidence="3" key="1">
    <citation type="submission" date="2020-08" db="EMBL/GenBank/DDBJ databases">
        <title>Sulfitobacter aestuariivivens sp. nov., isolated from a tidal flat.</title>
        <authorList>
            <person name="Park S."/>
            <person name="Yoon J.-H."/>
        </authorList>
    </citation>
    <scope>NUCLEOTIDE SEQUENCE</scope>
    <source>
        <strain evidence="3">TSTF-M16</strain>
    </source>
</reference>
<dbReference type="RefSeq" id="WP_191075805.1">
    <property type="nucleotide sequence ID" value="NZ_JACTAG010000002.1"/>
</dbReference>
<dbReference type="Proteomes" id="UP000635142">
    <property type="component" value="Unassembled WGS sequence"/>
</dbReference>
<dbReference type="NCBIfam" id="TIGR03167">
    <property type="entry name" value="tRNA_sel_U_synt"/>
    <property type="match status" value="1"/>
</dbReference>
<dbReference type="PROSITE" id="PS00380">
    <property type="entry name" value="RHODANESE_1"/>
    <property type="match status" value="1"/>
</dbReference>
<gene>
    <name evidence="3" type="primary">mnmH</name>
    <name evidence="3" type="ORF">H9Q16_12725</name>
</gene>
<dbReference type="GO" id="GO:0002098">
    <property type="term" value="P:tRNA wobble uridine modification"/>
    <property type="evidence" value="ECO:0007669"/>
    <property type="project" value="InterPro"/>
</dbReference>
<dbReference type="InterPro" id="IPR036873">
    <property type="entry name" value="Rhodanese-like_dom_sf"/>
</dbReference>
<dbReference type="GO" id="GO:0004792">
    <property type="term" value="F:thiosulfate-cyanide sulfurtransferase activity"/>
    <property type="evidence" value="ECO:0007669"/>
    <property type="project" value="InterPro"/>
</dbReference>
<evidence type="ECO:0000313" key="4">
    <source>
        <dbReference type="Proteomes" id="UP000635142"/>
    </source>
</evidence>
<dbReference type="InterPro" id="IPR001763">
    <property type="entry name" value="Rhodanese-like_dom"/>
</dbReference>
<evidence type="ECO:0000256" key="1">
    <source>
        <dbReference type="ARBA" id="ARBA00023266"/>
    </source>
</evidence>
<dbReference type="Pfam" id="PF26341">
    <property type="entry name" value="AAA_SelU"/>
    <property type="match status" value="1"/>
</dbReference>
<sequence length="348" mass="37742">MTPLTLTSLTDLAALGADTIIDVRAPAEFAEDHLPGAMNLPVLTDAQRAEVGTIYKQESPFDARKIGGALVAHNTALHLQGPLSGKQGDWQPLVYCWRGGQRSGAFATILDQVGWRVHLLKGGYRSYRKLVVQSLYDTPLAHRLIVIEGGTGTAKTDLLTHLAAQGAQTLDLEALAAHRGSLFGATADPQPAQKLFESRIAATLDPFDPQKPTWVEAESSRIGERTLPPSLWAAMQSASRVEIKAPTAARADYLSSAYRDLTADPDLLATQINKLSPYHAAETISGWHILARAQDWTALAEGLITAHYDPRYTKSAARSATAIRRVELERLDPTSLQRTAKNLIAEIS</sequence>
<proteinExistence type="predicted"/>
<dbReference type="Pfam" id="PF00581">
    <property type="entry name" value="Rhodanese"/>
    <property type="match status" value="1"/>
</dbReference>
<organism evidence="3 4">
    <name type="scientific">Sulfitobacter aestuariivivens</name>
    <dbReference type="NCBI Taxonomy" id="2766981"/>
    <lineage>
        <taxon>Bacteria</taxon>
        <taxon>Pseudomonadati</taxon>
        <taxon>Pseudomonadota</taxon>
        <taxon>Alphaproteobacteria</taxon>
        <taxon>Rhodobacterales</taxon>
        <taxon>Roseobacteraceae</taxon>
        <taxon>Sulfitobacter</taxon>
    </lineage>
</organism>
<accession>A0A927D4B6</accession>
<comment type="caution">
    <text evidence="3">The sequence shown here is derived from an EMBL/GenBank/DDBJ whole genome shotgun (WGS) entry which is preliminary data.</text>
</comment>
<dbReference type="NCBIfam" id="NF008752">
    <property type="entry name" value="PRK11784.1-4"/>
    <property type="match status" value="1"/>
</dbReference>
<name>A0A927D4B6_9RHOB</name>
<dbReference type="SUPFAM" id="SSF52821">
    <property type="entry name" value="Rhodanese/Cell cycle control phosphatase"/>
    <property type="match status" value="1"/>
</dbReference>
<dbReference type="NCBIfam" id="NF008750">
    <property type="entry name" value="PRK11784.1-2"/>
    <property type="match status" value="1"/>
</dbReference>
<feature type="domain" description="Rhodanese" evidence="2">
    <location>
        <begin position="14"/>
        <end position="132"/>
    </location>
</feature>
<dbReference type="Gene3D" id="3.40.250.10">
    <property type="entry name" value="Rhodanese-like domain"/>
    <property type="match status" value="1"/>
</dbReference>
<dbReference type="InterPro" id="IPR058840">
    <property type="entry name" value="AAA_SelU"/>
</dbReference>
<protein>
    <submittedName>
        <fullName evidence="3">tRNA 2-selenouridine(34) synthase MnmH</fullName>
    </submittedName>
</protein>
<dbReference type="SMART" id="SM00450">
    <property type="entry name" value="RHOD"/>
    <property type="match status" value="1"/>
</dbReference>
<dbReference type="InterPro" id="IPR001307">
    <property type="entry name" value="Thiosulphate_STrfase_CS"/>
</dbReference>
<keyword evidence="4" id="KW-1185">Reference proteome</keyword>
<dbReference type="PANTHER" id="PTHR30401">
    <property type="entry name" value="TRNA 2-SELENOURIDINE SYNTHASE"/>
    <property type="match status" value="1"/>
</dbReference>
<dbReference type="AlphaFoldDB" id="A0A927D4B6"/>
<evidence type="ECO:0000259" key="2">
    <source>
        <dbReference type="PROSITE" id="PS50206"/>
    </source>
</evidence>
<dbReference type="InterPro" id="IPR017582">
    <property type="entry name" value="SelU"/>
</dbReference>
<dbReference type="PROSITE" id="PS50206">
    <property type="entry name" value="RHODANESE_3"/>
    <property type="match status" value="1"/>
</dbReference>
<evidence type="ECO:0000313" key="3">
    <source>
        <dbReference type="EMBL" id="MBD3664790.1"/>
    </source>
</evidence>
<keyword evidence="1" id="KW-0711">Selenium</keyword>
<dbReference type="GO" id="GO:0043828">
    <property type="term" value="F:tRNA 2-selenouridine synthase activity"/>
    <property type="evidence" value="ECO:0007669"/>
    <property type="project" value="InterPro"/>
</dbReference>